<keyword evidence="3" id="KW-1185">Reference proteome</keyword>
<name>A0A068RJ63_9FUNG</name>
<protein>
    <submittedName>
        <fullName evidence="2">Uncharacterized protein</fullName>
    </submittedName>
</protein>
<feature type="compositionally biased region" description="Polar residues" evidence="1">
    <location>
        <begin position="301"/>
        <end position="314"/>
    </location>
</feature>
<feature type="compositionally biased region" description="Low complexity" evidence="1">
    <location>
        <begin position="335"/>
        <end position="345"/>
    </location>
</feature>
<dbReference type="EMBL" id="CBTN010000004">
    <property type="protein sequence ID" value="CDH49765.1"/>
    <property type="molecule type" value="Genomic_DNA"/>
</dbReference>
<gene>
    <name evidence="2" type="ORF">LCOR_01499.1</name>
</gene>
<proteinExistence type="predicted"/>
<feature type="region of interest" description="Disordered" evidence="1">
    <location>
        <begin position="262"/>
        <end position="373"/>
    </location>
</feature>
<feature type="region of interest" description="Disordered" evidence="1">
    <location>
        <begin position="477"/>
        <end position="500"/>
    </location>
</feature>
<evidence type="ECO:0000256" key="1">
    <source>
        <dbReference type="SAM" id="MobiDB-lite"/>
    </source>
</evidence>
<dbReference type="VEuPathDB" id="FungiDB:LCOR_01499.1"/>
<dbReference type="OrthoDB" id="2138242at2759"/>
<sequence length="520" mass="57608">MKIRTLALGEYGSPPTRFCLYLFPTPLTPPLLSPSRQINNDSKQQLPAMMTQGNKDMDCCFLCLDDLEALFFNDNHDDAKHALSKAYYEHPSWFCADQTTGKPFITTRAVAHIANQLSMDTLADLCTMTESDICHGNADHLLRRVVDLRPISITAVDQELVPTRLLDGAARFRAHGNTAATAACSPVIRLSPPSEQQHPDTPSNTSTRFDPCRDDVAASSGSGYRRLSFMPHKDASKATSHERQQQHLPLPKPSSLLLKRSAHHHHNKAPSNLTILTPAYGAGDPSSIHSAPLHPRGHKQNPVNPLQSAKQQRLNKVVKRAPPATAAPWSKHKSTSNSTLASSTARPQTEFPSPPIVPSQQRYPPPPTTSGLKTATLVPKTPAAVAAVAAAAATSSQPLSRKQQFLQPFEMLYDNIEQTKSLKATLDDQIRHSSTLIHTLQSSSTMVENLTRKYVRESVHQQLQDYVNRIERLEQRMTTTTTRRRNYSPPTTPPSGDLKHLLSDLVNRLDRLESKMDTRQ</sequence>
<reference evidence="2" key="1">
    <citation type="submission" date="2013-08" db="EMBL/GenBank/DDBJ databases">
        <title>Gene expansion shapes genome architecture in the human pathogen Lichtheimia corymbifera: an evolutionary genomics analysis in the ancient terrestrial Mucorales (Mucoromycotina).</title>
        <authorList>
            <person name="Schwartze V.U."/>
            <person name="Winter S."/>
            <person name="Shelest E."/>
            <person name="Marcet-Houben M."/>
            <person name="Horn F."/>
            <person name="Wehner S."/>
            <person name="Hoffmann K."/>
            <person name="Riege K."/>
            <person name="Sammeth M."/>
            <person name="Nowrousian M."/>
            <person name="Valiante V."/>
            <person name="Linde J."/>
            <person name="Jacobsen I.D."/>
            <person name="Marz M."/>
            <person name="Brakhage A.A."/>
            <person name="Gabaldon T."/>
            <person name="Bocker S."/>
            <person name="Voigt K."/>
        </authorList>
    </citation>
    <scope>NUCLEOTIDE SEQUENCE [LARGE SCALE GENOMIC DNA]</scope>
    <source>
        <strain evidence="2">FSU 9682</strain>
    </source>
</reference>
<feature type="region of interest" description="Disordered" evidence="1">
    <location>
        <begin position="190"/>
        <end position="250"/>
    </location>
</feature>
<accession>A0A068RJ63</accession>
<dbReference type="AlphaFoldDB" id="A0A068RJ63"/>
<dbReference type="Proteomes" id="UP000027586">
    <property type="component" value="Unassembled WGS sequence"/>
</dbReference>
<evidence type="ECO:0000313" key="2">
    <source>
        <dbReference type="EMBL" id="CDH49765.1"/>
    </source>
</evidence>
<comment type="caution">
    <text evidence="2">The sequence shown here is derived from an EMBL/GenBank/DDBJ whole genome shotgun (WGS) entry which is preliminary data.</text>
</comment>
<feature type="compositionally biased region" description="Basic and acidic residues" evidence="1">
    <location>
        <begin position="231"/>
        <end position="245"/>
    </location>
</feature>
<feature type="compositionally biased region" description="Pro residues" evidence="1">
    <location>
        <begin position="352"/>
        <end position="368"/>
    </location>
</feature>
<organism evidence="2 3">
    <name type="scientific">Lichtheimia corymbifera JMRC:FSU:9682</name>
    <dbReference type="NCBI Taxonomy" id="1263082"/>
    <lineage>
        <taxon>Eukaryota</taxon>
        <taxon>Fungi</taxon>
        <taxon>Fungi incertae sedis</taxon>
        <taxon>Mucoromycota</taxon>
        <taxon>Mucoromycotina</taxon>
        <taxon>Mucoromycetes</taxon>
        <taxon>Mucorales</taxon>
        <taxon>Lichtheimiaceae</taxon>
        <taxon>Lichtheimia</taxon>
    </lineage>
</organism>
<feature type="compositionally biased region" description="Polar residues" evidence="1">
    <location>
        <begin position="193"/>
        <end position="208"/>
    </location>
</feature>
<evidence type="ECO:0000313" key="3">
    <source>
        <dbReference type="Proteomes" id="UP000027586"/>
    </source>
</evidence>